<organism evidence="1 2">
    <name type="scientific">Rubroshorea leprosula</name>
    <dbReference type="NCBI Taxonomy" id="152421"/>
    <lineage>
        <taxon>Eukaryota</taxon>
        <taxon>Viridiplantae</taxon>
        <taxon>Streptophyta</taxon>
        <taxon>Embryophyta</taxon>
        <taxon>Tracheophyta</taxon>
        <taxon>Spermatophyta</taxon>
        <taxon>Magnoliopsida</taxon>
        <taxon>eudicotyledons</taxon>
        <taxon>Gunneridae</taxon>
        <taxon>Pentapetalae</taxon>
        <taxon>rosids</taxon>
        <taxon>malvids</taxon>
        <taxon>Malvales</taxon>
        <taxon>Dipterocarpaceae</taxon>
        <taxon>Rubroshorea</taxon>
    </lineage>
</organism>
<proteinExistence type="predicted"/>
<accession>A0AAV5KDK6</accession>
<reference evidence="1 2" key="1">
    <citation type="journal article" date="2021" name="Commun. Biol.">
        <title>The genome of Shorea leprosula (Dipterocarpaceae) highlights the ecological relevance of drought in aseasonal tropical rainforests.</title>
        <authorList>
            <person name="Ng K.K.S."/>
            <person name="Kobayashi M.J."/>
            <person name="Fawcett J.A."/>
            <person name="Hatakeyama M."/>
            <person name="Paape T."/>
            <person name="Ng C.H."/>
            <person name="Ang C.C."/>
            <person name="Tnah L.H."/>
            <person name="Lee C.T."/>
            <person name="Nishiyama T."/>
            <person name="Sese J."/>
            <person name="O'Brien M.J."/>
            <person name="Copetti D."/>
            <person name="Mohd Noor M.I."/>
            <person name="Ong R.C."/>
            <person name="Putra M."/>
            <person name="Sireger I.Z."/>
            <person name="Indrioko S."/>
            <person name="Kosugi Y."/>
            <person name="Izuno A."/>
            <person name="Isagi Y."/>
            <person name="Lee S.L."/>
            <person name="Shimizu K.K."/>
        </authorList>
    </citation>
    <scope>NUCLEOTIDE SEQUENCE [LARGE SCALE GENOMIC DNA]</scope>
    <source>
        <strain evidence="1">214</strain>
    </source>
</reference>
<evidence type="ECO:0000313" key="1">
    <source>
        <dbReference type="EMBL" id="GKV22682.1"/>
    </source>
</evidence>
<keyword evidence="2" id="KW-1185">Reference proteome</keyword>
<dbReference type="Proteomes" id="UP001054252">
    <property type="component" value="Unassembled WGS sequence"/>
</dbReference>
<protein>
    <submittedName>
        <fullName evidence="1">Uncharacterized protein</fullName>
    </submittedName>
</protein>
<dbReference type="EMBL" id="BPVZ01000061">
    <property type="protein sequence ID" value="GKV22682.1"/>
    <property type="molecule type" value="Genomic_DNA"/>
</dbReference>
<comment type="caution">
    <text evidence="1">The sequence shown here is derived from an EMBL/GenBank/DDBJ whole genome shotgun (WGS) entry which is preliminary data.</text>
</comment>
<name>A0AAV5KDK6_9ROSI</name>
<gene>
    <name evidence="1" type="ORF">SLEP1_g32530</name>
</gene>
<dbReference type="AlphaFoldDB" id="A0AAV5KDK6"/>
<evidence type="ECO:0000313" key="2">
    <source>
        <dbReference type="Proteomes" id="UP001054252"/>
    </source>
</evidence>
<sequence>MRNLLMLLVKEAFGDDEMEMFFNILWKKDGTAKRTSLLKPVFLEFLEFTTILGGNALFYLCETSIPLSFDSLVIRSVVRWTAVHVMKYCFISWVGSEKGY</sequence>